<gene>
    <name evidence="4" type="ORF">J2S05_003943</name>
</gene>
<protein>
    <submittedName>
        <fullName evidence="4">Regulatory protein YycI of two-component signal transduction system YycFG</fullName>
    </submittedName>
</protein>
<dbReference type="InterPro" id="IPR018604">
    <property type="entry name" value="YycI-like"/>
</dbReference>
<keyword evidence="2" id="KW-1133">Transmembrane helix</keyword>
<dbReference type="Proteomes" id="UP001225034">
    <property type="component" value="Unassembled WGS sequence"/>
</dbReference>
<keyword evidence="2" id="KW-0472">Membrane</keyword>
<dbReference type="RefSeq" id="WP_306985720.1">
    <property type="nucleotide sequence ID" value="NZ_JAUSUA010000008.1"/>
</dbReference>
<feature type="compositionally biased region" description="Acidic residues" evidence="1">
    <location>
        <begin position="270"/>
        <end position="288"/>
    </location>
</feature>
<feature type="domain" description="Regulatory protein YycH-like" evidence="3">
    <location>
        <begin position="32"/>
        <end position="245"/>
    </location>
</feature>
<comment type="caution">
    <text evidence="4">The sequence shown here is derived from an EMBL/GenBank/DDBJ whole genome shotgun (WGS) entry which is preliminary data.</text>
</comment>
<dbReference type="EMBL" id="JAUSUA010000008">
    <property type="protein sequence ID" value="MDQ0209108.1"/>
    <property type="molecule type" value="Genomic_DNA"/>
</dbReference>
<organism evidence="4 5">
    <name type="scientific">Alkalicoccobacillus murimartini</name>
    <dbReference type="NCBI Taxonomy" id="171685"/>
    <lineage>
        <taxon>Bacteria</taxon>
        <taxon>Bacillati</taxon>
        <taxon>Bacillota</taxon>
        <taxon>Bacilli</taxon>
        <taxon>Bacillales</taxon>
        <taxon>Bacillaceae</taxon>
        <taxon>Alkalicoccobacillus</taxon>
    </lineage>
</organism>
<dbReference type="Gene3D" id="2.40.128.690">
    <property type="entry name" value="YycH protein, domain 3-like"/>
    <property type="match status" value="1"/>
</dbReference>
<evidence type="ECO:0000256" key="1">
    <source>
        <dbReference type="SAM" id="MobiDB-lite"/>
    </source>
</evidence>
<feature type="region of interest" description="Disordered" evidence="1">
    <location>
        <begin position="252"/>
        <end position="288"/>
    </location>
</feature>
<name>A0ABT9YMN5_9BACI</name>
<keyword evidence="5" id="KW-1185">Reference proteome</keyword>
<evidence type="ECO:0000259" key="3">
    <source>
        <dbReference type="Pfam" id="PF09648"/>
    </source>
</evidence>
<evidence type="ECO:0000313" key="4">
    <source>
        <dbReference type="EMBL" id="MDQ0209108.1"/>
    </source>
</evidence>
<keyword evidence="2" id="KW-0812">Transmembrane</keyword>
<evidence type="ECO:0000256" key="2">
    <source>
        <dbReference type="SAM" id="Phobius"/>
    </source>
</evidence>
<sequence>MNWSRTKTVFIMTFLFLNIFLGWQLYKVNVENQYSLISGNTIQDKLRQNQISIDVELPEDMQEAEYIVGQKQRITTEMVESLSNQTAELQDEDTILSTLEEPFELGEDNTNVTQFLSTYVLNGEEYRVVREVDNIIYLDQVFADKVVYTNHNEPLRITTNNEREIISYEQDYSVYEKQGNPKDTLINLRAIETLFNQQYITLNQSIVGFELGYYSFFRESHVFAPIFKIDVDKGDEQVTYLVNAFEGIVQEQGILDDEDEQVSPQIQDNPVEEDDEDDESEEDIREED</sequence>
<accession>A0ABT9YMN5</accession>
<evidence type="ECO:0000313" key="5">
    <source>
        <dbReference type="Proteomes" id="UP001225034"/>
    </source>
</evidence>
<dbReference type="Pfam" id="PF09648">
    <property type="entry name" value="YycI"/>
    <property type="match status" value="1"/>
</dbReference>
<feature type="transmembrane region" description="Helical" evidence="2">
    <location>
        <begin position="9"/>
        <end position="26"/>
    </location>
</feature>
<reference evidence="4 5" key="1">
    <citation type="submission" date="2023-07" db="EMBL/GenBank/DDBJ databases">
        <title>Genomic Encyclopedia of Type Strains, Phase IV (KMG-IV): sequencing the most valuable type-strain genomes for metagenomic binning, comparative biology and taxonomic classification.</title>
        <authorList>
            <person name="Goeker M."/>
        </authorList>
    </citation>
    <scope>NUCLEOTIDE SEQUENCE [LARGE SCALE GENOMIC DNA]</scope>
    <source>
        <strain evidence="4 5">DSM 19154</strain>
    </source>
</reference>
<proteinExistence type="predicted"/>